<accession>A0ABQ4ZRF9</accession>
<evidence type="ECO:0000313" key="5">
    <source>
        <dbReference type="Proteomes" id="UP001151760"/>
    </source>
</evidence>
<feature type="coiled-coil region" evidence="1">
    <location>
        <begin position="264"/>
        <end position="294"/>
    </location>
</feature>
<organism evidence="4 5">
    <name type="scientific">Tanacetum coccineum</name>
    <dbReference type="NCBI Taxonomy" id="301880"/>
    <lineage>
        <taxon>Eukaryota</taxon>
        <taxon>Viridiplantae</taxon>
        <taxon>Streptophyta</taxon>
        <taxon>Embryophyta</taxon>
        <taxon>Tracheophyta</taxon>
        <taxon>Spermatophyta</taxon>
        <taxon>Magnoliopsida</taxon>
        <taxon>eudicotyledons</taxon>
        <taxon>Gunneridae</taxon>
        <taxon>Pentapetalae</taxon>
        <taxon>asterids</taxon>
        <taxon>campanulids</taxon>
        <taxon>Asterales</taxon>
        <taxon>Asteraceae</taxon>
        <taxon>Asteroideae</taxon>
        <taxon>Anthemideae</taxon>
        <taxon>Anthemidinae</taxon>
        <taxon>Tanacetum</taxon>
    </lineage>
</organism>
<dbReference type="InterPro" id="IPR021827">
    <property type="entry name" value="Nup186/Nup192/Nup205"/>
</dbReference>
<keyword evidence="1" id="KW-0175">Coiled coil</keyword>
<feature type="compositionally biased region" description="Basic and acidic residues" evidence="2">
    <location>
        <begin position="342"/>
        <end position="353"/>
    </location>
</feature>
<dbReference type="EMBL" id="BQNB010011529">
    <property type="protein sequence ID" value="GJS91747.1"/>
    <property type="molecule type" value="Genomic_DNA"/>
</dbReference>
<dbReference type="Pfam" id="PF10358">
    <property type="entry name" value="NT-C2"/>
    <property type="match status" value="1"/>
</dbReference>
<sequence>MVLGLKTRNRNSPYVHLDYTINLVEIKPWPPSQSLRSVRSALVQWEHGDKTSGSTKAVTPSNAFSLGAGDGKIEFNESFKLPVTLSRDMSVKTSNNETFLRNCIEFNMYEPRREKTVKGQLLATAVIDLAEYGIFEDSLMISVPMNCKRMFGNTAQPMFTVEIQVVEKNNRVRCSFGERLIREGSLDRNVCALMNAEYAEEANTASVTDNNEDDDVSSQSSMDTGSSASGSNGNVTPQSENGSEAICGSSEKVNSQEVSVQSKRAIYEERISSSKDLYSELENARTTLSNLRNSRFTMLPQKTESYSSAKLSKQIGKNDTRKVMVYEANNESQIIGDIGTDGDSKKNAKRLDSSMDSVKSNGSVRTSKVLEKFKNVSICDKNDENITVNETIDASKVQHLEQRMQLLEGELRESAAIEISLYSVVAEHGRSTNKVHAPARRLSRLYLHACKDNSFRRASSAKSIVSGLILVAKACGNDVPRLTFWLSNSVVLRAILHKTFGKQKASEIVEKGDTENSDEQEDPCMIISLLEKVESWIFMRIIESIWWQTLAPYMQSTAANGIPRVVDSGYNKTCQTSGSLEHEQGHTSLKLWKTAFMDAYERICPVRAAGHDCGCLSVLSMLIVEQCMARLDVAMFNAILRQSEDEGPTDPVSDPISDAGVLPIPSGKASFGAGAQLKTTIGNWSSWLTDLFGSPISFHLLTALSELMMLPKDMVLSNTVRKEVCPTIGVALIKRILDKFVPDEFCPDVIPEVVLESLNSKDLTESGEDCITSLPCRAAPVLYQPPSASLIGCILGNDGSRAHLSRSGSSILKKSNTSDDELDELDSPLTLIIDSCQPVAASTKPVWALKDVGNGNSSIRYQLLREVWMSSD</sequence>
<feature type="domain" description="C2 NT-type" evidence="3">
    <location>
        <begin position="7"/>
        <end position="167"/>
    </location>
</feature>
<dbReference type="PANTHER" id="PTHR31344:SF15">
    <property type="entry name" value="EEIG1_EHBP1 PROTEIN AMINO-TERMINAL DOMAIN PROTEIN"/>
    <property type="match status" value="1"/>
</dbReference>
<evidence type="ECO:0000313" key="4">
    <source>
        <dbReference type="EMBL" id="GJS91747.1"/>
    </source>
</evidence>
<comment type="caution">
    <text evidence="4">The sequence shown here is derived from an EMBL/GenBank/DDBJ whole genome shotgun (WGS) entry which is preliminary data.</text>
</comment>
<evidence type="ECO:0000256" key="2">
    <source>
        <dbReference type="SAM" id="MobiDB-lite"/>
    </source>
</evidence>
<proteinExistence type="predicted"/>
<feature type="compositionally biased region" description="Polar residues" evidence="2">
    <location>
        <begin position="251"/>
        <end position="262"/>
    </location>
</feature>
<feature type="region of interest" description="Disordered" evidence="2">
    <location>
        <begin position="337"/>
        <end position="360"/>
    </location>
</feature>
<dbReference type="Proteomes" id="UP001151760">
    <property type="component" value="Unassembled WGS sequence"/>
</dbReference>
<keyword evidence="5" id="KW-1185">Reference proteome</keyword>
<reference evidence="4" key="1">
    <citation type="journal article" date="2022" name="Int. J. Mol. Sci.">
        <title>Draft Genome of Tanacetum Coccineum: Genomic Comparison of Closely Related Tanacetum-Family Plants.</title>
        <authorList>
            <person name="Yamashiro T."/>
            <person name="Shiraishi A."/>
            <person name="Nakayama K."/>
            <person name="Satake H."/>
        </authorList>
    </citation>
    <scope>NUCLEOTIDE SEQUENCE</scope>
</reference>
<reference evidence="4" key="2">
    <citation type="submission" date="2022-01" db="EMBL/GenBank/DDBJ databases">
        <authorList>
            <person name="Yamashiro T."/>
            <person name="Shiraishi A."/>
            <person name="Satake H."/>
            <person name="Nakayama K."/>
        </authorList>
    </citation>
    <scope>NUCLEOTIDE SEQUENCE</scope>
</reference>
<feature type="compositionally biased region" description="Low complexity" evidence="2">
    <location>
        <begin position="217"/>
        <end position="231"/>
    </location>
</feature>
<feature type="region of interest" description="Disordered" evidence="2">
    <location>
        <begin position="202"/>
        <end position="262"/>
    </location>
</feature>
<dbReference type="PANTHER" id="PTHR31344">
    <property type="entry name" value="NUCLEAR PORE COMPLEX PROTEIN NUP205"/>
    <property type="match status" value="1"/>
</dbReference>
<name>A0ABQ4ZRF9_9ASTR</name>
<dbReference type="PROSITE" id="PS51840">
    <property type="entry name" value="C2_NT"/>
    <property type="match status" value="1"/>
</dbReference>
<feature type="compositionally biased region" description="Polar residues" evidence="2">
    <location>
        <begin position="232"/>
        <end position="242"/>
    </location>
</feature>
<protein>
    <submittedName>
        <fullName evidence="4">NT-type C2 domain-containing protein</fullName>
    </submittedName>
</protein>
<evidence type="ECO:0000259" key="3">
    <source>
        <dbReference type="PROSITE" id="PS51840"/>
    </source>
</evidence>
<dbReference type="InterPro" id="IPR019448">
    <property type="entry name" value="NT-C2"/>
</dbReference>
<gene>
    <name evidence="4" type="ORF">Tco_0774383</name>
</gene>
<evidence type="ECO:0000256" key="1">
    <source>
        <dbReference type="SAM" id="Coils"/>
    </source>
</evidence>